<feature type="transmembrane region" description="Helical" evidence="7">
    <location>
        <begin position="195"/>
        <end position="212"/>
    </location>
</feature>
<evidence type="ECO:0000256" key="7">
    <source>
        <dbReference type="RuleBase" id="RU363032"/>
    </source>
</evidence>
<dbReference type="Gene3D" id="1.10.3720.10">
    <property type="entry name" value="MetI-like"/>
    <property type="match status" value="1"/>
</dbReference>
<dbReference type="InterPro" id="IPR035906">
    <property type="entry name" value="MetI-like_sf"/>
</dbReference>
<dbReference type="Proteomes" id="UP000464787">
    <property type="component" value="Chromosome"/>
</dbReference>
<dbReference type="KEGG" id="xyk:GT347_23245"/>
<organism evidence="9 10">
    <name type="scientific">Xylophilus rhododendri</name>
    <dbReference type="NCBI Taxonomy" id="2697032"/>
    <lineage>
        <taxon>Bacteria</taxon>
        <taxon>Pseudomonadati</taxon>
        <taxon>Pseudomonadota</taxon>
        <taxon>Betaproteobacteria</taxon>
        <taxon>Burkholderiales</taxon>
        <taxon>Xylophilus</taxon>
    </lineage>
</organism>
<dbReference type="RefSeq" id="WP_160554451.1">
    <property type="nucleotide sequence ID" value="NZ_CP047650.1"/>
</dbReference>
<dbReference type="GO" id="GO:0005886">
    <property type="term" value="C:plasma membrane"/>
    <property type="evidence" value="ECO:0007669"/>
    <property type="project" value="UniProtKB-SubCell"/>
</dbReference>
<dbReference type="GO" id="GO:0055085">
    <property type="term" value="P:transmembrane transport"/>
    <property type="evidence" value="ECO:0007669"/>
    <property type="project" value="InterPro"/>
</dbReference>
<evidence type="ECO:0000313" key="10">
    <source>
        <dbReference type="Proteomes" id="UP000464787"/>
    </source>
</evidence>
<evidence type="ECO:0000256" key="5">
    <source>
        <dbReference type="ARBA" id="ARBA00022989"/>
    </source>
</evidence>
<keyword evidence="10" id="KW-1185">Reference proteome</keyword>
<dbReference type="PANTHER" id="PTHR43386">
    <property type="entry name" value="OLIGOPEPTIDE TRANSPORT SYSTEM PERMEASE PROTEIN APPC"/>
    <property type="match status" value="1"/>
</dbReference>
<evidence type="ECO:0000313" key="9">
    <source>
        <dbReference type="EMBL" id="QHJ00642.1"/>
    </source>
</evidence>
<proteinExistence type="inferred from homology"/>
<gene>
    <name evidence="9" type="ORF">GT347_23245</name>
</gene>
<protein>
    <submittedName>
        <fullName evidence="9">ABC transporter permease subunit</fullName>
    </submittedName>
</protein>
<dbReference type="InterPro" id="IPR050366">
    <property type="entry name" value="BP-dependent_transpt_permease"/>
</dbReference>
<dbReference type="PANTHER" id="PTHR43386:SF25">
    <property type="entry name" value="PEPTIDE ABC TRANSPORTER PERMEASE PROTEIN"/>
    <property type="match status" value="1"/>
</dbReference>
<sequence length="270" mass="28309">MKRPGLIAGALLVALLLMAAGLSYLWTPWPPFEMAMADRLQPPSWPHWMGTDAYGRDIASQLLLGARASIAVGVAAVAIGLVAGTAIGLLAAARRGWTEDLLMRLTDLGLAFPALLTAVALTAVYGPGIGNAMLAIGLYNVPTFARIARAGARSVWARDFVRAAKATGRGPWAITFVHVLPNIAPLLLVQATVRFGVAILAEAALSYLGLGTQPPMPSWGRMLSEAQTLMSTAPWLAIFPGAAIAMAVLGVNLLGDGLRDWLDPRLGGGR</sequence>
<dbReference type="SUPFAM" id="SSF161098">
    <property type="entry name" value="MetI-like"/>
    <property type="match status" value="1"/>
</dbReference>
<keyword evidence="4 7" id="KW-0812">Transmembrane</keyword>
<comment type="subcellular location">
    <subcellularLocation>
        <location evidence="1 7">Cell membrane</location>
        <topology evidence="1 7">Multi-pass membrane protein</topology>
    </subcellularLocation>
</comment>
<keyword evidence="3" id="KW-1003">Cell membrane</keyword>
<dbReference type="Pfam" id="PF00528">
    <property type="entry name" value="BPD_transp_1"/>
    <property type="match status" value="1"/>
</dbReference>
<name>A0A857JBT7_9BURK</name>
<evidence type="ECO:0000256" key="3">
    <source>
        <dbReference type="ARBA" id="ARBA00022475"/>
    </source>
</evidence>
<dbReference type="CDD" id="cd06261">
    <property type="entry name" value="TM_PBP2"/>
    <property type="match status" value="1"/>
</dbReference>
<keyword evidence="6 7" id="KW-0472">Membrane</keyword>
<dbReference type="AlphaFoldDB" id="A0A857JBT7"/>
<feature type="transmembrane region" description="Helical" evidence="7">
    <location>
        <begin position="105"/>
        <end position="126"/>
    </location>
</feature>
<evidence type="ECO:0000256" key="1">
    <source>
        <dbReference type="ARBA" id="ARBA00004651"/>
    </source>
</evidence>
<dbReference type="EMBL" id="CP047650">
    <property type="protein sequence ID" value="QHJ00642.1"/>
    <property type="molecule type" value="Genomic_DNA"/>
</dbReference>
<evidence type="ECO:0000256" key="2">
    <source>
        <dbReference type="ARBA" id="ARBA00022448"/>
    </source>
</evidence>
<accession>A0A857JBT7</accession>
<evidence type="ECO:0000256" key="6">
    <source>
        <dbReference type="ARBA" id="ARBA00023136"/>
    </source>
</evidence>
<evidence type="ECO:0000256" key="4">
    <source>
        <dbReference type="ARBA" id="ARBA00022692"/>
    </source>
</evidence>
<feature type="domain" description="ABC transmembrane type-1" evidence="8">
    <location>
        <begin position="66"/>
        <end position="255"/>
    </location>
</feature>
<feature type="transmembrane region" description="Helical" evidence="7">
    <location>
        <begin position="70"/>
        <end position="93"/>
    </location>
</feature>
<feature type="transmembrane region" description="Helical" evidence="7">
    <location>
        <begin position="170"/>
        <end position="189"/>
    </location>
</feature>
<comment type="similarity">
    <text evidence="7">Belongs to the binding-protein-dependent transport system permease family.</text>
</comment>
<reference evidence="9 10" key="1">
    <citation type="submission" date="2020-01" db="EMBL/GenBank/DDBJ databases">
        <title>Genome sequencing of strain KACC 21265.</title>
        <authorList>
            <person name="Heo J."/>
            <person name="Kim S.-J."/>
            <person name="Kim J.-S."/>
            <person name="Hong S.-B."/>
            <person name="Kwon S.-W."/>
        </authorList>
    </citation>
    <scope>NUCLEOTIDE SEQUENCE [LARGE SCALE GENOMIC DNA]</scope>
    <source>
        <strain evidence="9 10">KACC 21265</strain>
    </source>
</reference>
<keyword evidence="2 7" id="KW-0813">Transport</keyword>
<evidence type="ECO:0000259" key="8">
    <source>
        <dbReference type="PROSITE" id="PS50928"/>
    </source>
</evidence>
<dbReference type="PROSITE" id="PS50928">
    <property type="entry name" value="ABC_TM1"/>
    <property type="match status" value="1"/>
</dbReference>
<feature type="transmembrane region" description="Helical" evidence="7">
    <location>
        <begin position="233"/>
        <end position="255"/>
    </location>
</feature>
<dbReference type="InterPro" id="IPR000515">
    <property type="entry name" value="MetI-like"/>
</dbReference>
<keyword evidence="5 7" id="KW-1133">Transmembrane helix</keyword>